<evidence type="ECO:0000313" key="2">
    <source>
        <dbReference type="Proteomes" id="UP001501525"/>
    </source>
</evidence>
<name>A0ABP9MS82_9HYPH</name>
<protein>
    <submittedName>
        <fullName evidence="1">Uncharacterized protein</fullName>
    </submittedName>
</protein>
<keyword evidence="2" id="KW-1185">Reference proteome</keyword>
<comment type="caution">
    <text evidence="1">The sequence shown here is derived from an EMBL/GenBank/DDBJ whole genome shotgun (WGS) entry which is preliminary data.</text>
</comment>
<reference evidence="2" key="1">
    <citation type="journal article" date="2019" name="Int. J. Syst. Evol. Microbiol.">
        <title>The Global Catalogue of Microorganisms (GCM) 10K type strain sequencing project: providing services to taxonomists for standard genome sequencing and annotation.</title>
        <authorList>
            <consortium name="The Broad Institute Genomics Platform"/>
            <consortium name="The Broad Institute Genome Sequencing Center for Infectious Disease"/>
            <person name="Wu L."/>
            <person name="Ma J."/>
        </authorList>
    </citation>
    <scope>NUCLEOTIDE SEQUENCE [LARGE SCALE GENOMIC DNA]</scope>
    <source>
        <strain evidence="2">JCM 17706</strain>
    </source>
</reference>
<dbReference type="RefSeq" id="WP_345097124.1">
    <property type="nucleotide sequence ID" value="NZ_BAABIY010000040.1"/>
</dbReference>
<dbReference type="EMBL" id="BAABIY010000040">
    <property type="protein sequence ID" value="GAA5100534.1"/>
    <property type="molecule type" value="Genomic_DNA"/>
</dbReference>
<gene>
    <name evidence="1" type="ORF">GCM10023260_12440</name>
</gene>
<sequence length="59" mass="6706">MKYLTKLCPYVHQLSDRTLEADKESYLISLESDITAGKYFSAGQRHTDEMKNFSQGCGV</sequence>
<proteinExistence type="predicted"/>
<accession>A0ABP9MS82</accession>
<evidence type="ECO:0000313" key="1">
    <source>
        <dbReference type="EMBL" id="GAA5100534.1"/>
    </source>
</evidence>
<organism evidence="1 2">
    <name type="scientific">Bartonella acomydis</name>
    <dbReference type="NCBI Taxonomy" id="686234"/>
    <lineage>
        <taxon>Bacteria</taxon>
        <taxon>Pseudomonadati</taxon>
        <taxon>Pseudomonadota</taxon>
        <taxon>Alphaproteobacteria</taxon>
        <taxon>Hyphomicrobiales</taxon>
        <taxon>Bartonellaceae</taxon>
        <taxon>Bartonella</taxon>
    </lineage>
</organism>
<dbReference type="Proteomes" id="UP001501525">
    <property type="component" value="Unassembled WGS sequence"/>
</dbReference>